<proteinExistence type="predicted"/>
<sequence length="208" mass="23005">MPPVSRILAILPRRRAPGLLALCALAAGLGAFVPGSARAGYVEDEWFNYAMDRCATPIMNAQPLVTDGLTKLSTLEANRIDVRSGGDVWTSPAGWIRVIPMTVEIEGETFKGCRIGYPDEIWTSVNFNITQLRDKFESWIANNVSNREFRDIDCQFGARVYARKIKTRSEVRPGVQVSIVMEIGENDSFVFFAAVEEPVGVGECLNES</sequence>
<dbReference type="RefSeq" id="WP_092683903.1">
    <property type="nucleotide sequence ID" value="NZ_FNMZ01000007.1"/>
</dbReference>
<organism evidence="1 2">
    <name type="scientific">Albimonas donghaensis</name>
    <dbReference type="NCBI Taxonomy" id="356660"/>
    <lineage>
        <taxon>Bacteria</taxon>
        <taxon>Pseudomonadati</taxon>
        <taxon>Pseudomonadota</taxon>
        <taxon>Alphaproteobacteria</taxon>
        <taxon>Rhodobacterales</taxon>
        <taxon>Paracoccaceae</taxon>
        <taxon>Albimonas</taxon>
    </lineage>
</organism>
<dbReference type="Proteomes" id="UP000199118">
    <property type="component" value="Unassembled WGS sequence"/>
</dbReference>
<gene>
    <name evidence="1" type="ORF">SAMN05444336_10799</name>
</gene>
<protein>
    <submittedName>
        <fullName evidence="1">Uncharacterized protein</fullName>
    </submittedName>
</protein>
<keyword evidence="2" id="KW-1185">Reference proteome</keyword>
<dbReference type="EMBL" id="FNMZ01000007">
    <property type="protein sequence ID" value="SDX61299.1"/>
    <property type="molecule type" value="Genomic_DNA"/>
</dbReference>
<dbReference type="OrthoDB" id="9848537at2"/>
<dbReference type="AlphaFoldDB" id="A0A1H3D6K4"/>
<reference evidence="1 2" key="1">
    <citation type="submission" date="2016-10" db="EMBL/GenBank/DDBJ databases">
        <authorList>
            <person name="de Groot N.N."/>
        </authorList>
    </citation>
    <scope>NUCLEOTIDE SEQUENCE [LARGE SCALE GENOMIC DNA]</scope>
    <source>
        <strain evidence="1 2">DSM 17890</strain>
    </source>
</reference>
<accession>A0A1H3D6K4</accession>
<name>A0A1H3D6K4_9RHOB</name>
<evidence type="ECO:0000313" key="2">
    <source>
        <dbReference type="Proteomes" id="UP000199118"/>
    </source>
</evidence>
<evidence type="ECO:0000313" key="1">
    <source>
        <dbReference type="EMBL" id="SDX61299.1"/>
    </source>
</evidence>
<dbReference type="STRING" id="356660.SAMN05444336_10799"/>